<dbReference type="EMBL" id="CCRK01000016">
    <property type="protein sequence ID" value="CDZ53491.1"/>
    <property type="molecule type" value="Genomic_DNA"/>
</dbReference>
<accession>A0A0T7G1G2</accession>
<organism evidence="2 5">
    <name type="scientific">Neorhizobium galegae bv. officinalis</name>
    <dbReference type="NCBI Taxonomy" id="323656"/>
    <lineage>
        <taxon>Bacteria</taxon>
        <taxon>Pseudomonadati</taxon>
        <taxon>Pseudomonadota</taxon>
        <taxon>Alphaproteobacteria</taxon>
        <taxon>Hyphomicrobiales</taxon>
        <taxon>Rhizobiaceae</taxon>
        <taxon>Rhizobium/Agrobacterium group</taxon>
        <taxon>Neorhizobium</taxon>
    </lineage>
</organism>
<dbReference type="EMBL" id="CCRH01000027">
    <property type="protein sequence ID" value="CDZ41110.1"/>
    <property type="molecule type" value="Genomic_DNA"/>
</dbReference>
<name>A0A0T7G1G2_NEOGA</name>
<dbReference type="Proteomes" id="UP000039660">
    <property type="component" value="Unassembled WGS sequence"/>
</dbReference>
<reference evidence="4 5" key="1">
    <citation type="submission" date="2014-08" db="EMBL/GenBank/DDBJ databases">
        <authorList>
            <person name="Chen Y.-H."/>
        </authorList>
    </citation>
    <scope>NUCLEOTIDE SEQUENCE [LARGE SCALE GENOMIC DNA]</scope>
</reference>
<protein>
    <recommendedName>
        <fullName evidence="1">Thioredoxin domain-containing protein</fullName>
    </recommendedName>
</protein>
<dbReference type="Proteomes" id="UP000046176">
    <property type="component" value="Unassembled WGS sequence"/>
</dbReference>
<evidence type="ECO:0000313" key="3">
    <source>
        <dbReference type="EMBL" id="CDZ53491.1"/>
    </source>
</evidence>
<sequence length="81" mass="8956">MTIGKARNADDLADGVLNSPNTVLVLFTSLKCRLTSVVARLIEPISEEFADKMTVVALDIDENPELANRFRVCDADVRHLQ</sequence>
<evidence type="ECO:0000313" key="2">
    <source>
        <dbReference type="EMBL" id="CDZ41110.1"/>
    </source>
</evidence>
<dbReference type="AlphaFoldDB" id="A0A0T7G1G2"/>
<evidence type="ECO:0000259" key="1">
    <source>
        <dbReference type="Pfam" id="PF00085"/>
    </source>
</evidence>
<dbReference type="InterPro" id="IPR036249">
    <property type="entry name" value="Thioredoxin-like_sf"/>
</dbReference>
<evidence type="ECO:0000313" key="5">
    <source>
        <dbReference type="Proteomes" id="UP000046176"/>
    </source>
</evidence>
<dbReference type="Pfam" id="PF00085">
    <property type="entry name" value="Thioredoxin"/>
    <property type="match status" value="1"/>
</dbReference>
<dbReference type="RefSeq" id="WP_157885372.1">
    <property type="nucleotide sequence ID" value="NZ_CCRH01000027.1"/>
</dbReference>
<feature type="domain" description="Thioredoxin" evidence="1">
    <location>
        <begin position="12"/>
        <end position="72"/>
    </location>
</feature>
<dbReference type="InterPro" id="IPR013766">
    <property type="entry name" value="Thioredoxin_domain"/>
</dbReference>
<evidence type="ECO:0000313" key="4">
    <source>
        <dbReference type="Proteomes" id="UP000039660"/>
    </source>
</evidence>
<dbReference type="Gene3D" id="3.40.30.10">
    <property type="entry name" value="Glutaredoxin"/>
    <property type="match status" value="1"/>
</dbReference>
<proteinExistence type="predicted"/>
<dbReference type="STRING" id="323656.NGAL_HAMBI1146_60390"/>
<gene>
    <name evidence="2" type="ORF">NGAL_HAMBI1145_57230</name>
    <name evidence="3" type="ORF">NGAL_HAMBI1189_50180</name>
</gene>
<dbReference type="SUPFAM" id="SSF52833">
    <property type="entry name" value="Thioredoxin-like"/>
    <property type="match status" value="1"/>
</dbReference>